<organism evidence="9 10">
    <name type="scientific">Lingula anatina</name>
    <name type="common">Brachiopod</name>
    <name type="synonym">Lingula unguis</name>
    <dbReference type="NCBI Taxonomy" id="7574"/>
    <lineage>
        <taxon>Eukaryota</taxon>
        <taxon>Metazoa</taxon>
        <taxon>Spiralia</taxon>
        <taxon>Lophotrochozoa</taxon>
        <taxon>Brachiopoda</taxon>
        <taxon>Linguliformea</taxon>
        <taxon>Lingulata</taxon>
        <taxon>Lingulida</taxon>
        <taxon>Linguloidea</taxon>
        <taxon>Lingulidae</taxon>
        <taxon>Lingula</taxon>
    </lineage>
</organism>
<dbReference type="RefSeq" id="XP_013381772.1">
    <property type="nucleotide sequence ID" value="XM_013526318.1"/>
</dbReference>
<evidence type="ECO:0000256" key="2">
    <source>
        <dbReference type="ARBA" id="ARBA00011068"/>
    </source>
</evidence>
<dbReference type="FunFam" id="3.30.70.260:FF:000031">
    <property type="entry name" value="LDLR chaperone MESD"/>
    <property type="match status" value="1"/>
</dbReference>
<proteinExistence type="inferred from homology"/>
<dbReference type="PANTHER" id="PTHR17600:SF2">
    <property type="entry name" value="LRP CHAPERONE MESD"/>
    <property type="match status" value="1"/>
</dbReference>
<keyword evidence="5" id="KW-0256">Endoplasmic reticulum</keyword>
<keyword evidence="6" id="KW-0143">Chaperone</keyword>
<dbReference type="InParanoid" id="A0A1S3H715"/>
<evidence type="ECO:0000313" key="10">
    <source>
        <dbReference type="RefSeq" id="XP_013381772.1"/>
    </source>
</evidence>
<accession>A0A1S3H715</accession>
<evidence type="ECO:0000256" key="3">
    <source>
        <dbReference type="ARBA" id="ARBA00022687"/>
    </source>
</evidence>
<dbReference type="GO" id="GO:0006457">
    <property type="term" value="P:protein folding"/>
    <property type="evidence" value="ECO:0007669"/>
    <property type="project" value="InterPro"/>
</dbReference>
<dbReference type="Gene3D" id="3.30.70.260">
    <property type="match status" value="1"/>
</dbReference>
<evidence type="ECO:0000256" key="5">
    <source>
        <dbReference type="ARBA" id="ARBA00022824"/>
    </source>
</evidence>
<sequence length="240" mass="27634">MKSLRKRHVQIIIVLIYWYCCLCLANNESGESKKGTKDEKWKKKDIRDYTEADLERLYDQWEEDDEPLEEDELPEYKRPPPQVDMGKLDADDPDGLLRMTKKGRTLMMFATVSGNPTEKETEQITGLWQSSLFNAHLETQRYVVGSNRVLFMLKDGAMSIDVKNFLVSQDRCEEVTIEGKNYPGKGATQDSVGGNTVKDDQKKTDDVNKVKKIKNKGKNDMKDKKKNKSKDKDTKAKDEL</sequence>
<feature type="compositionally biased region" description="Basic and acidic residues" evidence="7">
    <location>
        <begin position="197"/>
        <end position="209"/>
    </location>
</feature>
<feature type="compositionally biased region" description="Acidic residues" evidence="7">
    <location>
        <begin position="60"/>
        <end position="73"/>
    </location>
</feature>
<comment type="similarity">
    <text evidence="2">Belongs to the MESD family.</text>
</comment>
<comment type="subcellular location">
    <subcellularLocation>
        <location evidence="1">Endoplasmic reticulum</location>
    </subcellularLocation>
</comment>
<dbReference type="Gene3D" id="6.10.250.640">
    <property type="match status" value="1"/>
</dbReference>
<keyword evidence="4 8" id="KW-0732">Signal</keyword>
<dbReference type="GeneID" id="106152646"/>
<evidence type="ECO:0000256" key="1">
    <source>
        <dbReference type="ARBA" id="ARBA00004240"/>
    </source>
</evidence>
<dbReference type="Proteomes" id="UP000085678">
    <property type="component" value="Unplaced"/>
</dbReference>
<dbReference type="OrthoDB" id="75833at2759"/>
<evidence type="ECO:0000256" key="8">
    <source>
        <dbReference type="SAM" id="SignalP"/>
    </source>
</evidence>
<name>A0A1S3H715_LINAN</name>
<dbReference type="AlphaFoldDB" id="A0A1S3H715"/>
<feature type="region of interest" description="Disordered" evidence="7">
    <location>
        <begin position="178"/>
        <end position="240"/>
    </location>
</feature>
<reference evidence="10" key="1">
    <citation type="submission" date="2025-08" db="UniProtKB">
        <authorList>
            <consortium name="RefSeq"/>
        </authorList>
    </citation>
    <scope>IDENTIFICATION</scope>
    <source>
        <tissue evidence="10">Gonads</tissue>
    </source>
</reference>
<evidence type="ECO:0000313" key="9">
    <source>
        <dbReference type="Proteomes" id="UP000085678"/>
    </source>
</evidence>
<evidence type="ECO:0000256" key="6">
    <source>
        <dbReference type="ARBA" id="ARBA00023186"/>
    </source>
</evidence>
<dbReference type="InterPro" id="IPR019330">
    <property type="entry name" value="MESD"/>
</dbReference>
<evidence type="ECO:0000256" key="7">
    <source>
        <dbReference type="SAM" id="MobiDB-lite"/>
    </source>
</evidence>
<feature type="compositionally biased region" description="Basic and acidic residues" evidence="7">
    <location>
        <begin position="230"/>
        <end position="240"/>
    </location>
</feature>
<dbReference type="Pfam" id="PF10185">
    <property type="entry name" value="Mesd"/>
    <property type="match status" value="1"/>
</dbReference>
<dbReference type="GO" id="GO:0005783">
    <property type="term" value="C:endoplasmic reticulum"/>
    <property type="evidence" value="ECO:0007669"/>
    <property type="project" value="UniProtKB-SubCell"/>
</dbReference>
<feature type="region of interest" description="Disordered" evidence="7">
    <location>
        <begin position="57"/>
        <end position="91"/>
    </location>
</feature>
<dbReference type="PANTHER" id="PTHR17600">
    <property type="entry name" value="MESODERM DEVELOPMENT CANDIDATE 2"/>
    <property type="match status" value="1"/>
</dbReference>
<feature type="chain" id="PRO_5010349758" evidence="8">
    <location>
        <begin position="26"/>
        <end position="240"/>
    </location>
</feature>
<keyword evidence="9" id="KW-1185">Reference proteome</keyword>
<dbReference type="STRING" id="7574.A0A1S3H715"/>
<dbReference type="KEGG" id="lak:106152646"/>
<evidence type="ECO:0000256" key="4">
    <source>
        <dbReference type="ARBA" id="ARBA00022729"/>
    </source>
</evidence>
<dbReference type="FunCoup" id="A0A1S3H715">
    <property type="interactions" value="2516"/>
</dbReference>
<dbReference type="GO" id="GO:0016055">
    <property type="term" value="P:Wnt signaling pathway"/>
    <property type="evidence" value="ECO:0007669"/>
    <property type="project" value="UniProtKB-KW"/>
</dbReference>
<gene>
    <name evidence="10" type="primary">LOC106152646</name>
</gene>
<feature type="signal peptide" evidence="8">
    <location>
        <begin position="1"/>
        <end position="25"/>
    </location>
</feature>
<keyword evidence="3" id="KW-0879">Wnt signaling pathway</keyword>
<protein>
    <submittedName>
        <fullName evidence="10">LDLR chaperone boca-like</fullName>
    </submittedName>
</protein>